<proteinExistence type="predicted"/>
<organism evidence="7 8">
    <name type="scientific">Sabulicella glaciei</name>
    <dbReference type="NCBI Taxonomy" id="2984948"/>
    <lineage>
        <taxon>Bacteria</taxon>
        <taxon>Pseudomonadati</taxon>
        <taxon>Pseudomonadota</taxon>
        <taxon>Alphaproteobacteria</taxon>
        <taxon>Acetobacterales</taxon>
        <taxon>Acetobacteraceae</taxon>
        <taxon>Sabulicella</taxon>
    </lineage>
</organism>
<keyword evidence="8" id="KW-1185">Reference proteome</keyword>
<evidence type="ECO:0000256" key="2">
    <source>
        <dbReference type="ARBA" id="ARBA00022801"/>
    </source>
</evidence>
<keyword evidence="3" id="KW-0347">Helicase</keyword>
<reference evidence="7 8" key="1">
    <citation type="submission" date="2022-10" db="EMBL/GenBank/DDBJ databases">
        <title>Roseococcus glaciei nov., sp. nov., isolated from glacier.</title>
        <authorList>
            <person name="Liu Q."/>
            <person name="Xin Y.-H."/>
        </authorList>
    </citation>
    <scope>NUCLEOTIDE SEQUENCE [LARGE SCALE GENOMIC DNA]</scope>
    <source>
        <strain evidence="7 8">MDT2-1-1</strain>
    </source>
</reference>
<keyword evidence="4" id="KW-0067">ATP-binding</keyword>
<sequence length="94" mass="10434">MPKIEAKAAPTEAAAEVALSTVHKTKGREWDSVALASDFPELEALRRRWGQAIDSKDDWAKASLLQEWNILYVAVTRAVRELLLPIPQFEGFGG</sequence>
<evidence type="ECO:0000259" key="6">
    <source>
        <dbReference type="Pfam" id="PF13361"/>
    </source>
</evidence>
<comment type="caution">
    <text evidence="7">The sequence shown here is derived from an EMBL/GenBank/DDBJ whole genome shotgun (WGS) entry which is preliminary data.</text>
</comment>
<dbReference type="Proteomes" id="UP001526430">
    <property type="component" value="Unassembled WGS sequence"/>
</dbReference>
<accession>A0ABT3P1F1</accession>
<name>A0ABT3P1F1_9PROT</name>
<evidence type="ECO:0000256" key="3">
    <source>
        <dbReference type="ARBA" id="ARBA00022806"/>
    </source>
</evidence>
<dbReference type="Gene3D" id="3.40.50.300">
    <property type="entry name" value="P-loop containing nucleotide triphosphate hydrolases"/>
    <property type="match status" value="1"/>
</dbReference>
<dbReference type="SUPFAM" id="SSF52540">
    <property type="entry name" value="P-loop containing nucleoside triphosphate hydrolases"/>
    <property type="match status" value="1"/>
</dbReference>
<protein>
    <recommendedName>
        <fullName evidence="5">DNA 3'-5' helicase II</fullName>
    </recommendedName>
</protein>
<evidence type="ECO:0000313" key="7">
    <source>
        <dbReference type="EMBL" id="MCW8088227.1"/>
    </source>
</evidence>
<dbReference type="PANTHER" id="PTHR11070">
    <property type="entry name" value="UVRD / RECB / PCRA DNA HELICASE FAMILY MEMBER"/>
    <property type="match status" value="1"/>
</dbReference>
<evidence type="ECO:0000256" key="5">
    <source>
        <dbReference type="ARBA" id="ARBA00034923"/>
    </source>
</evidence>
<keyword evidence="2" id="KW-0378">Hydrolase</keyword>
<dbReference type="InterPro" id="IPR000212">
    <property type="entry name" value="DNA_helicase_UvrD/REP"/>
</dbReference>
<dbReference type="Pfam" id="PF13361">
    <property type="entry name" value="UvrD_C"/>
    <property type="match status" value="1"/>
</dbReference>
<evidence type="ECO:0000256" key="1">
    <source>
        <dbReference type="ARBA" id="ARBA00022741"/>
    </source>
</evidence>
<evidence type="ECO:0000313" key="8">
    <source>
        <dbReference type="Proteomes" id="UP001526430"/>
    </source>
</evidence>
<feature type="domain" description="UvrD-like helicase C-terminal" evidence="6">
    <location>
        <begin position="14"/>
        <end position="84"/>
    </location>
</feature>
<dbReference type="InterPro" id="IPR027417">
    <property type="entry name" value="P-loop_NTPase"/>
</dbReference>
<dbReference type="PANTHER" id="PTHR11070:SF2">
    <property type="entry name" value="ATP-DEPENDENT DNA HELICASE SRS2"/>
    <property type="match status" value="1"/>
</dbReference>
<keyword evidence="1" id="KW-0547">Nucleotide-binding</keyword>
<dbReference type="EMBL" id="JAPFQI010000029">
    <property type="protein sequence ID" value="MCW8088227.1"/>
    <property type="molecule type" value="Genomic_DNA"/>
</dbReference>
<dbReference type="InterPro" id="IPR014017">
    <property type="entry name" value="DNA_helicase_UvrD-like_C"/>
</dbReference>
<evidence type="ECO:0000256" key="4">
    <source>
        <dbReference type="ARBA" id="ARBA00022840"/>
    </source>
</evidence>
<gene>
    <name evidence="7" type="ORF">OF850_21780</name>
</gene>